<dbReference type="InterPro" id="IPR003593">
    <property type="entry name" value="AAA+_ATPase"/>
</dbReference>
<dbReference type="RefSeq" id="WP_073141980.1">
    <property type="nucleotide sequence ID" value="NZ_FQWQ01000005.1"/>
</dbReference>
<dbReference type="EMBL" id="FQWQ01000005">
    <property type="protein sequence ID" value="SHH90639.1"/>
    <property type="molecule type" value="Genomic_DNA"/>
</dbReference>
<dbReference type="Proteomes" id="UP000184212">
    <property type="component" value="Unassembled WGS sequence"/>
</dbReference>
<accession>A0A1M5WSY6</accession>
<dbReference type="PANTHER" id="PTHR23077">
    <property type="entry name" value="AAA-FAMILY ATPASE"/>
    <property type="match status" value="1"/>
</dbReference>
<keyword evidence="4" id="KW-1185">Reference proteome</keyword>
<dbReference type="Pfam" id="PF00004">
    <property type="entry name" value="AAA"/>
    <property type="match status" value="1"/>
</dbReference>
<sequence length="330" mass="37911">MARSDLLLQLVQSGLQGDRTLFRRVVEAIIAEERVKQHHVLADRLQENLSTLNNMTNNNTVAFYNNGKVGEAKAENYLFESYPKISLKDLVLSESIIRFVQDFAEEFNRAEILRSYGLEPRNRVLLIGPPGNGKTSLAEALATELMLPFFSVRYEGIIASYLGETSTRLNTLFEYVRTQRCILFFDEFDSIGKERGDIHETGEIKRLVSSLLLQIDRLPSYVIVVAATNHPELLDKAVWRRFQAKLMLAKPTIKQIEQVIRKFEIQSNVSFGYTPSYIAQRLKGVNFSEAEDFCKLVLRTYVLKIPHANLKKIIRDKLDEFNKSYKPNIK</sequence>
<dbReference type="CDD" id="cd19481">
    <property type="entry name" value="RecA-like_protease"/>
    <property type="match status" value="1"/>
</dbReference>
<dbReference type="OrthoDB" id="7438987at2"/>
<gene>
    <name evidence="3" type="ORF">SAMN04488109_5986</name>
</gene>
<name>A0A1M5WSY6_9BACT</name>
<dbReference type="InterPro" id="IPR027417">
    <property type="entry name" value="P-loop_NTPase"/>
</dbReference>
<proteinExistence type="inferred from homology"/>
<reference evidence="3 4" key="1">
    <citation type="submission" date="2016-11" db="EMBL/GenBank/DDBJ databases">
        <authorList>
            <person name="Jaros S."/>
            <person name="Januszkiewicz K."/>
            <person name="Wedrychowicz H."/>
        </authorList>
    </citation>
    <scope>NUCLEOTIDE SEQUENCE [LARGE SCALE GENOMIC DNA]</scope>
    <source>
        <strain evidence="3 4">DSM 24574</strain>
    </source>
</reference>
<dbReference type="AlphaFoldDB" id="A0A1M5WSY6"/>
<feature type="domain" description="AAA+ ATPase" evidence="2">
    <location>
        <begin position="120"/>
        <end position="252"/>
    </location>
</feature>
<evidence type="ECO:0000256" key="1">
    <source>
        <dbReference type="RuleBase" id="RU003651"/>
    </source>
</evidence>
<dbReference type="InterPro" id="IPR003960">
    <property type="entry name" value="ATPase_AAA_CS"/>
</dbReference>
<keyword evidence="1" id="KW-0547">Nucleotide-binding</keyword>
<dbReference type="PANTHER" id="PTHR23077:SF198">
    <property type="entry name" value="ATP-DEPENDENT ZINC METALLOPROTEASE FTSH"/>
    <property type="match status" value="1"/>
</dbReference>
<keyword evidence="1" id="KW-0067">ATP-binding</keyword>
<comment type="similarity">
    <text evidence="1">Belongs to the AAA ATPase family.</text>
</comment>
<dbReference type="Gene3D" id="3.40.50.300">
    <property type="entry name" value="P-loop containing nucleotide triphosphate hydrolases"/>
    <property type="match status" value="1"/>
</dbReference>
<dbReference type="PROSITE" id="PS00674">
    <property type="entry name" value="AAA"/>
    <property type="match status" value="1"/>
</dbReference>
<organism evidence="3 4">
    <name type="scientific">Chryseolinea serpens</name>
    <dbReference type="NCBI Taxonomy" id="947013"/>
    <lineage>
        <taxon>Bacteria</taxon>
        <taxon>Pseudomonadati</taxon>
        <taxon>Bacteroidota</taxon>
        <taxon>Cytophagia</taxon>
        <taxon>Cytophagales</taxon>
        <taxon>Fulvivirgaceae</taxon>
        <taxon>Chryseolinea</taxon>
    </lineage>
</organism>
<dbReference type="InterPro" id="IPR050168">
    <property type="entry name" value="AAA_ATPase_domain"/>
</dbReference>
<evidence type="ECO:0000259" key="2">
    <source>
        <dbReference type="SMART" id="SM00382"/>
    </source>
</evidence>
<dbReference type="STRING" id="947013.SAMN04488109_5986"/>
<dbReference type="GO" id="GO:0005524">
    <property type="term" value="F:ATP binding"/>
    <property type="evidence" value="ECO:0007669"/>
    <property type="project" value="UniProtKB-KW"/>
</dbReference>
<protein>
    <submittedName>
        <fullName evidence="3">ATPase family associated with various cellular activities (AAA)</fullName>
    </submittedName>
</protein>
<dbReference type="SUPFAM" id="SSF52540">
    <property type="entry name" value="P-loop containing nucleoside triphosphate hydrolases"/>
    <property type="match status" value="1"/>
</dbReference>
<evidence type="ECO:0000313" key="3">
    <source>
        <dbReference type="EMBL" id="SHH90639.1"/>
    </source>
</evidence>
<dbReference type="GO" id="GO:0016887">
    <property type="term" value="F:ATP hydrolysis activity"/>
    <property type="evidence" value="ECO:0007669"/>
    <property type="project" value="InterPro"/>
</dbReference>
<evidence type="ECO:0000313" key="4">
    <source>
        <dbReference type="Proteomes" id="UP000184212"/>
    </source>
</evidence>
<dbReference type="SMART" id="SM00382">
    <property type="entry name" value="AAA"/>
    <property type="match status" value="1"/>
</dbReference>
<dbReference type="InterPro" id="IPR003959">
    <property type="entry name" value="ATPase_AAA_core"/>
</dbReference>